<proteinExistence type="predicted"/>
<protein>
    <submittedName>
        <fullName evidence="1">3-phosphoadenosine-5-phosphosulfate reductase</fullName>
    </submittedName>
</protein>
<dbReference type="Proteomes" id="UP000014071">
    <property type="component" value="Unassembled WGS sequence"/>
</dbReference>
<accession>R9P822</accession>
<dbReference type="RefSeq" id="XP_012190969.1">
    <property type="nucleotide sequence ID" value="XM_012335579.1"/>
</dbReference>
<sequence length="95" mass="10755">MPRMGDFFRIAEPAEGFLRLVFAGLDSSYPGSEEKPCPHFASSHSWFDGVRRRTPNDESHVFVPAEAFECMQTQQSTNADNLALPRVVRRCAYNC</sequence>
<name>R9P822_PSEHS</name>
<dbReference type="GeneID" id="24110248"/>
<keyword evidence="2" id="KW-1185">Reference proteome</keyword>
<dbReference type="EMBL" id="DF238809">
    <property type="protein sequence ID" value="GAC97382.1"/>
    <property type="molecule type" value="Genomic_DNA"/>
</dbReference>
<organism evidence="1 2">
    <name type="scientific">Pseudozyma hubeiensis (strain SY62)</name>
    <name type="common">Yeast</name>
    <dbReference type="NCBI Taxonomy" id="1305764"/>
    <lineage>
        <taxon>Eukaryota</taxon>
        <taxon>Fungi</taxon>
        <taxon>Dikarya</taxon>
        <taxon>Basidiomycota</taxon>
        <taxon>Ustilaginomycotina</taxon>
        <taxon>Ustilaginomycetes</taxon>
        <taxon>Ustilaginales</taxon>
        <taxon>Ustilaginaceae</taxon>
        <taxon>Pseudozyma</taxon>
    </lineage>
</organism>
<gene>
    <name evidence="1" type="ORF">PHSY_004967</name>
</gene>
<reference evidence="2" key="1">
    <citation type="journal article" date="2013" name="Genome Announc.">
        <title>Draft genome sequence of the basidiomycetous yeast-like fungus Pseudozyma hubeiensis SY62, which produces an abundant amount of the biosurfactant mannosylerythritol lipids.</title>
        <authorList>
            <person name="Konishi M."/>
            <person name="Hatada Y."/>
            <person name="Horiuchi J."/>
        </authorList>
    </citation>
    <scope>NUCLEOTIDE SEQUENCE [LARGE SCALE GENOMIC DNA]</scope>
    <source>
        <strain evidence="2">SY62</strain>
    </source>
</reference>
<dbReference type="AlphaFoldDB" id="R9P822"/>
<dbReference type="HOGENOM" id="CLU_2373704_0_0_1"/>
<evidence type="ECO:0000313" key="1">
    <source>
        <dbReference type="EMBL" id="GAC97382.1"/>
    </source>
</evidence>
<evidence type="ECO:0000313" key="2">
    <source>
        <dbReference type="Proteomes" id="UP000014071"/>
    </source>
</evidence>